<dbReference type="InterPro" id="IPR003325">
    <property type="entry name" value="TerD"/>
</dbReference>
<dbReference type="RefSeq" id="WP_163701912.1">
    <property type="nucleotide sequence ID" value="NZ_QXHD01000004.1"/>
</dbReference>
<gene>
    <name evidence="2" type="ORF">DXZ20_25775</name>
</gene>
<accession>A0A6M0RRZ8</accession>
<evidence type="ECO:0000313" key="2">
    <source>
        <dbReference type="EMBL" id="NEZ58988.1"/>
    </source>
</evidence>
<proteinExistence type="predicted"/>
<organism evidence="2 3">
    <name type="scientific">Adonisia turfae CCMR0081</name>
    <dbReference type="NCBI Taxonomy" id="2292702"/>
    <lineage>
        <taxon>Bacteria</taxon>
        <taxon>Bacillati</taxon>
        <taxon>Cyanobacteriota</taxon>
        <taxon>Adonisia</taxon>
        <taxon>Adonisia turfae</taxon>
    </lineage>
</organism>
<dbReference type="Gene3D" id="2.60.60.30">
    <property type="entry name" value="sav2460 like domains"/>
    <property type="match status" value="1"/>
</dbReference>
<keyword evidence="3" id="KW-1185">Reference proteome</keyword>
<protein>
    <submittedName>
        <fullName evidence="2">Stress protein</fullName>
    </submittedName>
</protein>
<sequence>MISDSAPQRLPKYVSQLRCGLGWDAQAEAELDLDMAVLALTADGKLAAGKEGVIYAGHPHHPSGAIQLLNDNITGAGEGDDEQLLIRLQVVPAEIKKLLFVVNIDCGEEQQQDFSQTENAFWRILDNANQQVLLRSALSNPQWQGITTLFIATLERIETQWQLASCLEASPLNNLNELLYGYLPA</sequence>
<dbReference type="AlphaFoldDB" id="A0A6M0RRZ8"/>
<dbReference type="CDD" id="cd06974">
    <property type="entry name" value="TerD_like"/>
    <property type="match status" value="1"/>
</dbReference>
<dbReference type="PANTHER" id="PTHR32097">
    <property type="entry name" value="CAMP-BINDING PROTEIN 1-RELATED"/>
    <property type="match status" value="1"/>
</dbReference>
<evidence type="ECO:0000259" key="1">
    <source>
        <dbReference type="Pfam" id="PF02342"/>
    </source>
</evidence>
<name>A0A6M0RRZ8_9CYAN</name>
<dbReference type="InterPro" id="IPR051324">
    <property type="entry name" value="Stress/Tellurium_Resist"/>
</dbReference>
<evidence type="ECO:0000313" key="3">
    <source>
        <dbReference type="Proteomes" id="UP000481033"/>
    </source>
</evidence>
<dbReference type="Pfam" id="PF02342">
    <property type="entry name" value="TerD"/>
    <property type="match status" value="1"/>
</dbReference>
<reference evidence="2 3" key="1">
    <citation type="journal article" date="2020" name="Microb. Ecol.">
        <title>Ecogenomics of the Marine Benthic Filamentous Cyanobacterium Adonisia.</title>
        <authorList>
            <person name="Walter J.M."/>
            <person name="Coutinho F.H."/>
            <person name="Leomil L."/>
            <person name="Hargreaves P.I."/>
            <person name="Campeao M.E."/>
            <person name="Vieira V.V."/>
            <person name="Silva B.S."/>
            <person name="Fistarol G.O."/>
            <person name="Salomon P.S."/>
            <person name="Sawabe T."/>
            <person name="Mino S."/>
            <person name="Hosokawa M."/>
            <person name="Miyashita H."/>
            <person name="Maruyama F."/>
            <person name="van Verk M.C."/>
            <person name="Dutilh B.E."/>
            <person name="Thompson C.C."/>
            <person name="Thompson F.L."/>
        </authorList>
    </citation>
    <scope>NUCLEOTIDE SEQUENCE [LARGE SCALE GENOMIC DNA]</scope>
    <source>
        <strain evidence="2 3">CCMR0081</strain>
    </source>
</reference>
<comment type="caution">
    <text evidence="2">The sequence shown here is derived from an EMBL/GenBank/DDBJ whole genome shotgun (WGS) entry which is preliminary data.</text>
</comment>
<dbReference type="EMBL" id="QXHD01000004">
    <property type="protein sequence ID" value="NEZ58988.1"/>
    <property type="molecule type" value="Genomic_DNA"/>
</dbReference>
<dbReference type="Proteomes" id="UP000481033">
    <property type="component" value="Unassembled WGS sequence"/>
</dbReference>
<dbReference type="PANTHER" id="PTHR32097:SF17">
    <property type="entry name" value="CAMP-BINDING PROTEIN 1-RELATED"/>
    <property type="match status" value="1"/>
</dbReference>
<feature type="domain" description="TerD" evidence="1">
    <location>
        <begin position="14"/>
        <end position="166"/>
    </location>
</feature>